<dbReference type="InterPro" id="IPR001791">
    <property type="entry name" value="Laminin_G"/>
</dbReference>
<dbReference type="Pfam" id="PF13385">
    <property type="entry name" value="Laminin_G_3"/>
    <property type="match status" value="1"/>
</dbReference>
<dbReference type="InterPro" id="IPR013320">
    <property type="entry name" value="ConA-like_dom_sf"/>
</dbReference>
<dbReference type="EMBL" id="CP017599">
    <property type="protein sequence ID" value="AOX02075.1"/>
    <property type="molecule type" value="Genomic_DNA"/>
</dbReference>
<dbReference type="PROSITE" id="PS50025">
    <property type="entry name" value="LAM_G_DOMAIN"/>
    <property type="match status" value="1"/>
</dbReference>
<evidence type="ECO:0000313" key="5">
    <source>
        <dbReference type="Proteomes" id="UP000177870"/>
    </source>
</evidence>
<dbReference type="STRING" id="1458985.BJP34_23905"/>
<gene>
    <name evidence="4" type="ORF">BJP34_23905</name>
</gene>
<dbReference type="OrthoDB" id="463714at2"/>
<dbReference type="Proteomes" id="UP000177870">
    <property type="component" value="Chromosome"/>
</dbReference>
<accession>A0A1D8TWZ1</accession>
<evidence type="ECO:0000256" key="1">
    <source>
        <dbReference type="ARBA" id="ARBA00022729"/>
    </source>
</evidence>
<dbReference type="Gene3D" id="2.60.120.200">
    <property type="match status" value="1"/>
</dbReference>
<reference evidence="5" key="1">
    <citation type="submission" date="2016-10" db="EMBL/GenBank/DDBJ databases">
        <title>Comparative genomics uncovers the prolific and rare metabolic potential of the cyanobacterial genus Moorea.</title>
        <authorList>
            <person name="Leao T."/>
            <person name="Castelao G."/>
            <person name="Korobeynikov A."/>
            <person name="Monroe E.A."/>
            <person name="Podell S."/>
            <person name="Glukhov E."/>
            <person name="Allen E."/>
            <person name="Gerwick W.H."/>
            <person name="Gerwick L."/>
        </authorList>
    </citation>
    <scope>NUCLEOTIDE SEQUENCE [LARGE SCALE GENOMIC DNA]</scope>
    <source>
        <strain evidence="5">PAL-8-15-08-1</strain>
    </source>
</reference>
<evidence type="ECO:0000313" key="4">
    <source>
        <dbReference type="EMBL" id="AOX02075.1"/>
    </source>
</evidence>
<protein>
    <recommendedName>
        <fullName evidence="3">Laminin G domain-containing protein</fullName>
    </recommendedName>
</protein>
<dbReference type="RefSeq" id="WP_070394500.1">
    <property type="nucleotide sequence ID" value="NZ_CP017599.1"/>
</dbReference>
<feature type="domain" description="Laminin G" evidence="3">
    <location>
        <begin position="171"/>
        <end position="358"/>
    </location>
</feature>
<dbReference type="AlphaFoldDB" id="A0A1D8TWZ1"/>
<organism evidence="4 5">
    <name type="scientific">Moorena producens PAL-8-15-08-1</name>
    <dbReference type="NCBI Taxonomy" id="1458985"/>
    <lineage>
        <taxon>Bacteria</taxon>
        <taxon>Bacillati</taxon>
        <taxon>Cyanobacteriota</taxon>
        <taxon>Cyanophyceae</taxon>
        <taxon>Coleofasciculales</taxon>
        <taxon>Coleofasciculaceae</taxon>
        <taxon>Moorena</taxon>
    </lineage>
</organism>
<evidence type="ECO:0000256" key="2">
    <source>
        <dbReference type="ARBA" id="ARBA00023157"/>
    </source>
</evidence>
<dbReference type="InterPro" id="IPR006558">
    <property type="entry name" value="LamG-like"/>
</dbReference>
<dbReference type="SUPFAM" id="SSF49899">
    <property type="entry name" value="Concanavalin A-like lectins/glucanases"/>
    <property type="match status" value="1"/>
</dbReference>
<keyword evidence="1" id="KW-0732">Signal</keyword>
<keyword evidence="2" id="KW-1015">Disulfide bond</keyword>
<name>A0A1D8TWZ1_9CYAN</name>
<evidence type="ECO:0000259" key="3">
    <source>
        <dbReference type="PROSITE" id="PS50025"/>
    </source>
</evidence>
<dbReference type="CDD" id="cd00110">
    <property type="entry name" value="LamG"/>
    <property type="match status" value="1"/>
</dbReference>
<sequence>MPLPLPNLDDRTYADLLEEARSLIPKEYPDWTDHNPTDPGIILIEMLAWLTEMVIYRTNQIPDENQKMFLKLLNGSEWQLEGDLETAVQQTIVDLRQRYRAVSSEDFEQLVLQDWQDTPTAKALGPFGVVARAKCISQQNLALSEPTAREEPAPGNISLLVVPQTLADNYSLLSFDGQDDYLEIPHSDQLNFANDQAKDQNFTIELWVRPEKVQARTQETYNSILEKGSGSGGFPYGIRYDNQSGKIQVIRSDGTNFATISSTKAINDDNFHHVAFVKDSSTLYLYLDGELEGFTDDITSGNTINDSSLYLGCRGNQSHYFQGIITQLRVWGEVRLQADIKQEINNFLKGTEKGLVGCWDLDEGSGIIANNKTPNQNHGTIQGASWYKPNITASLLQGLWSFLDERRLLTVRHHVVTPDYLPLRVWARLYLVAGGNAQQVQDQANQEAQAFFHPVNSQSYWDGQGWPFGRSIYVSELYQLLDRIPGVDYVEDVMVHTHELTIDLTTTVLTQASSRSQTQITVKDTTGFNVGDTIQLDPSSSDQEYYTISSIEQGLKQLTLSSALNKAYGLGTMVVRPLSFEITEVISNLEFKVNQVTGLAAGDRVGIIFTNSNPENREIDTVDFSSNKITLKQALSQAPTTGTKVVQLGTWREERTKPKESYQFIEKELIRVKLKNYELVDFNVQLNLVIMEYIGDQWQLTS</sequence>
<dbReference type="SMART" id="SM00560">
    <property type="entry name" value="LamGL"/>
    <property type="match status" value="1"/>
</dbReference>
<dbReference type="KEGG" id="mpro:BJP34_23905"/>
<proteinExistence type="predicted"/>